<evidence type="ECO:0000313" key="4">
    <source>
        <dbReference type="EMBL" id="KAJ6220839.1"/>
    </source>
</evidence>
<feature type="compositionally biased region" description="Basic residues" evidence="2">
    <location>
        <begin position="181"/>
        <end position="190"/>
    </location>
</feature>
<feature type="region of interest" description="Disordered" evidence="2">
    <location>
        <begin position="176"/>
        <end position="229"/>
    </location>
</feature>
<proteinExistence type="predicted"/>
<feature type="compositionally biased region" description="Low complexity" evidence="2">
    <location>
        <begin position="434"/>
        <end position="446"/>
    </location>
</feature>
<evidence type="ECO:0000256" key="1">
    <source>
        <dbReference type="PROSITE-ProRule" id="PRU00042"/>
    </source>
</evidence>
<feature type="compositionally biased region" description="Basic residues" evidence="2">
    <location>
        <begin position="537"/>
        <end position="548"/>
    </location>
</feature>
<feature type="compositionally biased region" description="Basic and acidic residues" evidence="2">
    <location>
        <begin position="458"/>
        <end position="468"/>
    </location>
</feature>
<feature type="compositionally biased region" description="Basic and acidic residues" evidence="2">
    <location>
        <begin position="280"/>
        <end position="289"/>
    </location>
</feature>
<keyword evidence="1" id="KW-0479">Metal-binding</keyword>
<feature type="region of interest" description="Disordered" evidence="2">
    <location>
        <begin position="433"/>
        <end position="470"/>
    </location>
</feature>
<feature type="region of interest" description="Disordered" evidence="2">
    <location>
        <begin position="477"/>
        <end position="496"/>
    </location>
</feature>
<feature type="region of interest" description="Disordered" evidence="2">
    <location>
        <begin position="94"/>
        <end position="121"/>
    </location>
</feature>
<comment type="caution">
    <text evidence="4">The sequence shown here is derived from an EMBL/GenBank/DDBJ whole genome shotgun (WGS) entry which is preliminary data.</text>
</comment>
<accession>A0A9Q0RNJ1</accession>
<gene>
    <name evidence="4" type="ORF">RDWZM_006651</name>
</gene>
<evidence type="ECO:0000256" key="2">
    <source>
        <dbReference type="SAM" id="MobiDB-lite"/>
    </source>
</evidence>
<feature type="compositionally biased region" description="Basic residues" evidence="2">
    <location>
        <begin position="448"/>
        <end position="457"/>
    </location>
</feature>
<feature type="compositionally biased region" description="Basic and acidic residues" evidence="2">
    <location>
        <begin position="191"/>
        <end position="203"/>
    </location>
</feature>
<evidence type="ECO:0000313" key="5">
    <source>
        <dbReference type="Proteomes" id="UP001142055"/>
    </source>
</evidence>
<evidence type="ECO:0000259" key="3">
    <source>
        <dbReference type="PROSITE" id="PS50157"/>
    </source>
</evidence>
<dbReference type="EMBL" id="JAPWDV010000002">
    <property type="protein sequence ID" value="KAJ6220839.1"/>
    <property type="molecule type" value="Genomic_DNA"/>
</dbReference>
<feature type="compositionally biased region" description="Polar residues" evidence="2">
    <location>
        <begin position="392"/>
        <end position="407"/>
    </location>
</feature>
<dbReference type="PROSITE" id="PS50157">
    <property type="entry name" value="ZINC_FINGER_C2H2_2"/>
    <property type="match status" value="1"/>
</dbReference>
<dbReference type="AlphaFoldDB" id="A0A9Q0RNJ1"/>
<name>A0A9Q0RNJ1_BLOTA</name>
<feature type="region of interest" description="Disordered" evidence="2">
    <location>
        <begin position="345"/>
        <end position="379"/>
    </location>
</feature>
<feature type="compositionally biased region" description="Polar residues" evidence="2">
    <location>
        <begin position="557"/>
        <end position="572"/>
    </location>
</feature>
<feature type="compositionally biased region" description="Basic residues" evidence="2">
    <location>
        <begin position="359"/>
        <end position="368"/>
    </location>
</feature>
<feature type="compositionally biased region" description="Basic and acidic residues" evidence="2">
    <location>
        <begin position="109"/>
        <end position="119"/>
    </location>
</feature>
<feature type="compositionally biased region" description="Low complexity" evidence="2">
    <location>
        <begin position="345"/>
        <end position="357"/>
    </location>
</feature>
<feature type="region of interest" description="Disordered" evidence="2">
    <location>
        <begin position="523"/>
        <end position="616"/>
    </location>
</feature>
<feature type="compositionally biased region" description="Low complexity" evidence="2">
    <location>
        <begin position="212"/>
        <end position="226"/>
    </location>
</feature>
<feature type="compositionally biased region" description="Basic residues" evidence="2">
    <location>
        <begin position="270"/>
        <end position="279"/>
    </location>
</feature>
<feature type="compositionally biased region" description="Low complexity" evidence="2">
    <location>
        <begin position="523"/>
        <end position="535"/>
    </location>
</feature>
<dbReference type="GO" id="GO:0008270">
    <property type="term" value="F:zinc ion binding"/>
    <property type="evidence" value="ECO:0007669"/>
    <property type="project" value="UniProtKB-KW"/>
</dbReference>
<sequence length="667" mass="73495">MISDIIYTIEGQNLTDNIVLAVESGEQKIEFGDSTIMDVDNASHQQQLYLYFADPNGLSSINGWPQQMLVMKTDNSEATTDGTDEDKVNFVTTATQERRRKRSLRNKHVKQENEEDSRNDISVYVFNEMAPSANNDPNDPFSADGETQQTLVMATVNLEATADGTDEDKVNFVTTATQEHGHKRSLRNKRVKQENEEDNRNDISDYDFNEMSPSANNDPSDPSSADGEPQQTLVIATVNSEAIADGTDEDKVNFVTTPAITAQTPTTTGGRKRSLRNKRVKQENEEDSRNDISVYVFNEMAPSANNDPNDPSSADGELQQTLVMATVNLEATADGTDKDKVNFVTTPATTAQTPTTTGGRKKSLRNKRIKQENEEDIRNDISNYVFNEMAPSANNDPNDPSSADGEPQQSLVMATVNHEATADGTDGAQLNFVTAPATTAQTPTTTGGRKRSHRNKRIKQENEEDNRNDISVYDFNEMAPSANNDPNDPSSADGEPQQSLVMATVNHEATADGSDGAQVNFVTAPATTAQLPTTTGGRKRSLRNKRVKQKNEEDSRSNANVDSSINATVQNNERMDDNDDPHSKTPIFIRKTRANRTKSGYSTEKKEEASTTSNVLMNSDGSNVHVCKLCNFKSSKRSQLTRHLKSHSEDSHTNVAFVNVVSRFHLH</sequence>
<keyword evidence="1" id="KW-0862">Zinc</keyword>
<protein>
    <recommendedName>
        <fullName evidence="3">C2H2-type domain-containing protein</fullName>
    </recommendedName>
</protein>
<keyword evidence="5" id="KW-1185">Reference proteome</keyword>
<feature type="region of interest" description="Disordered" evidence="2">
    <location>
        <begin position="259"/>
        <end position="289"/>
    </location>
</feature>
<feature type="compositionally biased region" description="Basic residues" evidence="2">
    <location>
        <begin position="98"/>
        <end position="108"/>
    </location>
</feature>
<keyword evidence="1" id="KW-0863">Zinc-finger</keyword>
<organism evidence="4 5">
    <name type="scientific">Blomia tropicalis</name>
    <name type="common">Mite</name>
    <dbReference type="NCBI Taxonomy" id="40697"/>
    <lineage>
        <taxon>Eukaryota</taxon>
        <taxon>Metazoa</taxon>
        <taxon>Ecdysozoa</taxon>
        <taxon>Arthropoda</taxon>
        <taxon>Chelicerata</taxon>
        <taxon>Arachnida</taxon>
        <taxon>Acari</taxon>
        <taxon>Acariformes</taxon>
        <taxon>Sarcoptiformes</taxon>
        <taxon>Astigmata</taxon>
        <taxon>Glycyphagoidea</taxon>
        <taxon>Echimyopodidae</taxon>
        <taxon>Blomia</taxon>
    </lineage>
</organism>
<dbReference type="InterPro" id="IPR013087">
    <property type="entry name" value="Znf_C2H2_type"/>
</dbReference>
<feature type="domain" description="C2H2-type" evidence="3">
    <location>
        <begin position="625"/>
        <end position="652"/>
    </location>
</feature>
<feature type="compositionally biased region" description="Basic and acidic residues" evidence="2">
    <location>
        <begin position="369"/>
        <end position="379"/>
    </location>
</feature>
<feature type="compositionally biased region" description="Low complexity" evidence="2">
    <location>
        <begin position="259"/>
        <end position="268"/>
    </location>
</feature>
<reference evidence="4" key="1">
    <citation type="submission" date="2022-12" db="EMBL/GenBank/DDBJ databases">
        <title>Genome assemblies of Blomia tropicalis.</title>
        <authorList>
            <person name="Cui Y."/>
        </authorList>
    </citation>
    <scope>NUCLEOTIDE SEQUENCE</scope>
    <source>
        <tissue evidence="4">Adult mites</tissue>
    </source>
</reference>
<dbReference type="Proteomes" id="UP001142055">
    <property type="component" value="Chromosome 2"/>
</dbReference>
<feature type="compositionally biased region" description="Polar residues" evidence="2">
    <location>
        <begin position="481"/>
        <end position="496"/>
    </location>
</feature>
<feature type="region of interest" description="Disordered" evidence="2">
    <location>
        <begin position="388"/>
        <end position="407"/>
    </location>
</feature>